<dbReference type="PANTHER" id="PTHR33121">
    <property type="entry name" value="CYCLIC DI-GMP PHOSPHODIESTERASE PDEF"/>
    <property type="match status" value="1"/>
</dbReference>
<dbReference type="InterPro" id="IPR050706">
    <property type="entry name" value="Cyclic-di-GMP_PDE-like"/>
</dbReference>
<dbReference type="InterPro" id="IPR043128">
    <property type="entry name" value="Rev_trsase/Diguanyl_cyclase"/>
</dbReference>
<dbReference type="Pfam" id="PF08448">
    <property type="entry name" value="PAS_4"/>
    <property type="match status" value="1"/>
</dbReference>
<reference evidence="6 7" key="1">
    <citation type="submission" date="2019-02" db="EMBL/GenBank/DDBJ databases">
        <title>Genomic Encyclopedia of Type Strains, Phase IV (KMG-IV): sequencing the most valuable type-strain genomes for metagenomic binning, comparative biology and taxonomic classification.</title>
        <authorList>
            <person name="Goeker M."/>
        </authorList>
    </citation>
    <scope>NUCLEOTIDE SEQUENCE [LARGE SCALE GENOMIC DNA]</scope>
    <source>
        <strain evidence="6 7">DSM 105135</strain>
    </source>
</reference>
<dbReference type="Proteomes" id="UP000292423">
    <property type="component" value="Unassembled WGS sequence"/>
</dbReference>
<feature type="domain" description="PAS" evidence="3">
    <location>
        <begin position="132"/>
        <end position="207"/>
    </location>
</feature>
<feature type="modified residue" description="4-aspartylphosphate" evidence="1">
    <location>
        <position position="56"/>
    </location>
</feature>
<dbReference type="Pfam" id="PF00563">
    <property type="entry name" value="EAL"/>
    <property type="match status" value="1"/>
</dbReference>
<evidence type="ECO:0000259" key="3">
    <source>
        <dbReference type="PROSITE" id="PS50112"/>
    </source>
</evidence>
<proteinExistence type="predicted"/>
<dbReference type="PROSITE" id="PS50112">
    <property type="entry name" value="PAS"/>
    <property type="match status" value="1"/>
</dbReference>
<dbReference type="GO" id="GO:0071111">
    <property type="term" value="F:cyclic-guanylate-specific phosphodiesterase activity"/>
    <property type="evidence" value="ECO:0007669"/>
    <property type="project" value="InterPro"/>
</dbReference>
<keyword evidence="1" id="KW-0597">Phosphoprotein</keyword>
<dbReference type="AlphaFoldDB" id="A0A4Q7Z5Z0"/>
<dbReference type="CDD" id="cd00156">
    <property type="entry name" value="REC"/>
    <property type="match status" value="1"/>
</dbReference>
<evidence type="ECO:0000313" key="6">
    <source>
        <dbReference type="EMBL" id="RZU45089.1"/>
    </source>
</evidence>
<dbReference type="OrthoDB" id="9804951at2"/>
<dbReference type="NCBIfam" id="TIGR00229">
    <property type="entry name" value="sensory_box"/>
    <property type="match status" value="1"/>
</dbReference>
<feature type="domain" description="EAL" evidence="4">
    <location>
        <begin position="428"/>
        <end position="683"/>
    </location>
</feature>
<keyword evidence="7" id="KW-1185">Reference proteome</keyword>
<dbReference type="Pfam" id="PF00072">
    <property type="entry name" value="Response_reg"/>
    <property type="match status" value="1"/>
</dbReference>
<dbReference type="SMART" id="SM00448">
    <property type="entry name" value="REC"/>
    <property type="match status" value="1"/>
</dbReference>
<evidence type="ECO:0000259" key="4">
    <source>
        <dbReference type="PROSITE" id="PS50883"/>
    </source>
</evidence>
<gene>
    <name evidence="6" type="ORF">EV700_1901</name>
</gene>
<dbReference type="InterPro" id="IPR011006">
    <property type="entry name" value="CheY-like_superfamily"/>
</dbReference>
<feature type="domain" description="Response regulatory" evidence="2">
    <location>
        <begin position="5"/>
        <end position="121"/>
    </location>
</feature>
<dbReference type="PROSITE" id="PS50110">
    <property type="entry name" value="RESPONSE_REGULATORY"/>
    <property type="match status" value="1"/>
</dbReference>
<dbReference type="Gene3D" id="3.30.450.20">
    <property type="entry name" value="PAS domain"/>
    <property type="match status" value="1"/>
</dbReference>
<dbReference type="PANTHER" id="PTHR33121:SF19">
    <property type="entry name" value="CYCLIC DI-GMP PHOSPHODIESTERASE PA2567"/>
    <property type="match status" value="1"/>
</dbReference>
<dbReference type="InterPro" id="IPR000014">
    <property type="entry name" value="PAS"/>
</dbReference>
<dbReference type="Pfam" id="PF00990">
    <property type="entry name" value="GGDEF"/>
    <property type="match status" value="1"/>
</dbReference>
<dbReference type="Gene3D" id="3.40.50.2300">
    <property type="match status" value="1"/>
</dbReference>
<sequence>MEEVRILLLEDMAFDAELVQANLRQAGIGGDIRRVLDEAAFREALAAFRPDVILADYHVPGFGGLEALHIRNELAPATPYIFVTGSLGEEKAVETLREGATDFVLKDRMARLGSAVGRALADARRQAELEAERVLHNTILNTAQAMIVALDEHGHVLHANAAAAVIAGRPAADITGQPFWECFVDSADMPATRLRITAIAEEVLEAETSWRMVSRLGRVVVWTAAALQADRHPEARLVLCGIDITDQQRAQEKAYYLDHFDAATGLPNRRLFQLQLQQYCDQHGPGSNGRIVTMIVGLDRIQAIRDSYDDAVIQKLLAETVQRLRTWQVHHELLARIDDLSFALAFEIEHEKELEQTIPFVLNQLHEPIEIDGTSWVLPCHAGISLSRPDLTAFLLVREAEAALHDAQARHLPFVIYNAHLSKKARERLLLETELHQIPLHPEQLTVYFQPQVDARTHRLIGLEALVRWRHPRLGLILPGRFVPIAESAGLMPDLGREIIRITCRQIQDWQEAGLTVPPVAVNISADEFASPGLVERVEHALLEFDIAPQTLELELTESASMQNPEATIAIMNRLCDLGVRLSIDDFGTGYSNLSYLKRFPVSRLKLDQAFVRDILTDNHDLAISQAIIAMAHQLRLEVVAEGVENVAQLKLLSQARCDFIQGYLFSTPQPGEVCRRWLREGMVSPTTPVLPD</sequence>
<evidence type="ECO:0000256" key="1">
    <source>
        <dbReference type="PROSITE-ProRule" id="PRU00169"/>
    </source>
</evidence>
<dbReference type="Gene3D" id="3.30.70.270">
    <property type="match status" value="1"/>
</dbReference>
<dbReference type="PROSITE" id="PS50887">
    <property type="entry name" value="GGDEF"/>
    <property type="match status" value="1"/>
</dbReference>
<dbReference type="Gene3D" id="3.20.20.450">
    <property type="entry name" value="EAL domain"/>
    <property type="match status" value="1"/>
</dbReference>
<protein>
    <submittedName>
        <fullName evidence="6">PAS domain S-box-containing protein</fullName>
    </submittedName>
</protein>
<dbReference type="InterPro" id="IPR035919">
    <property type="entry name" value="EAL_sf"/>
</dbReference>
<dbReference type="RefSeq" id="WP_130413093.1">
    <property type="nucleotide sequence ID" value="NZ_SHKX01000012.1"/>
</dbReference>
<evidence type="ECO:0000313" key="7">
    <source>
        <dbReference type="Proteomes" id="UP000292423"/>
    </source>
</evidence>
<dbReference type="SMART" id="SM00052">
    <property type="entry name" value="EAL"/>
    <property type="match status" value="1"/>
</dbReference>
<dbReference type="SUPFAM" id="SSF52172">
    <property type="entry name" value="CheY-like"/>
    <property type="match status" value="1"/>
</dbReference>
<dbReference type="PROSITE" id="PS50883">
    <property type="entry name" value="EAL"/>
    <property type="match status" value="1"/>
</dbReference>
<dbReference type="SUPFAM" id="SSF141868">
    <property type="entry name" value="EAL domain-like"/>
    <property type="match status" value="1"/>
</dbReference>
<dbReference type="InterPro" id="IPR029787">
    <property type="entry name" value="Nucleotide_cyclase"/>
</dbReference>
<dbReference type="GO" id="GO:0000160">
    <property type="term" value="P:phosphorelay signal transduction system"/>
    <property type="evidence" value="ECO:0007669"/>
    <property type="project" value="InterPro"/>
</dbReference>
<dbReference type="InterPro" id="IPR001633">
    <property type="entry name" value="EAL_dom"/>
</dbReference>
<dbReference type="InterPro" id="IPR001789">
    <property type="entry name" value="Sig_transdc_resp-reg_receiver"/>
</dbReference>
<dbReference type="EMBL" id="SHKX01000012">
    <property type="protein sequence ID" value="RZU45089.1"/>
    <property type="molecule type" value="Genomic_DNA"/>
</dbReference>
<accession>A0A4Q7Z5Z0</accession>
<evidence type="ECO:0000259" key="2">
    <source>
        <dbReference type="PROSITE" id="PS50110"/>
    </source>
</evidence>
<dbReference type="SUPFAM" id="SSF55073">
    <property type="entry name" value="Nucleotide cyclase"/>
    <property type="match status" value="1"/>
</dbReference>
<name>A0A4Q7Z5Z0_9GAMM</name>
<organism evidence="6 7">
    <name type="scientific">Fluviicoccus keumensis</name>
    <dbReference type="NCBI Taxonomy" id="1435465"/>
    <lineage>
        <taxon>Bacteria</taxon>
        <taxon>Pseudomonadati</taxon>
        <taxon>Pseudomonadota</taxon>
        <taxon>Gammaproteobacteria</taxon>
        <taxon>Moraxellales</taxon>
        <taxon>Moraxellaceae</taxon>
        <taxon>Fluviicoccus</taxon>
    </lineage>
</organism>
<dbReference type="InterPro" id="IPR035965">
    <property type="entry name" value="PAS-like_dom_sf"/>
</dbReference>
<dbReference type="SMART" id="SM00091">
    <property type="entry name" value="PAS"/>
    <property type="match status" value="1"/>
</dbReference>
<dbReference type="SUPFAM" id="SSF55785">
    <property type="entry name" value="PYP-like sensor domain (PAS domain)"/>
    <property type="match status" value="1"/>
</dbReference>
<feature type="domain" description="GGDEF" evidence="5">
    <location>
        <begin position="289"/>
        <end position="419"/>
    </location>
</feature>
<dbReference type="SMART" id="SM00267">
    <property type="entry name" value="GGDEF"/>
    <property type="match status" value="1"/>
</dbReference>
<dbReference type="InterPro" id="IPR000160">
    <property type="entry name" value="GGDEF_dom"/>
</dbReference>
<comment type="caution">
    <text evidence="6">The sequence shown here is derived from an EMBL/GenBank/DDBJ whole genome shotgun (WGS) entry which is preliminary data.</text>
</comment>
<dbReference type="CDD" id="cd01948">
    <property type="entry name" value="EAL"/>
    <property type="match status" value="1"/>
</dbReference>
<dbReference type="InterPro" id="IPR013656">
    <property type="entry name" value="PAS_4"/>
</dbReference>
<evidence type="ECO:0000259" key="5">
    <source>
        <dbReference type="PROSITE" id="PS50887"/>
    </source>
</evidence>